<dbReference type="Proteomes" id="UP001595816">
    <property type="component" value="Unassembled WGS sequence"/>
</dbReference>
<evidence type="ECO:0000313" key="2">
    <source>
        <dbReference type="EMBL" id="MFC4132475.1"/>
    </source>
</evidence>
<dbReference type="RefSeq" id="WP_253753165.1">
    <property type="nucleotide sequence ID" value="NZ_JAMZDZ010000001.1"/>
</dbReference>
<accession>A0ABV8LNY9</accession>
<dbReference type="Gene3D" id="3.30.559.10">
    <property type="entry name" value="Chloramphenicol acetyltransferase-like domain"/>
    <property type="match status" value="2"/>
</dbReference>
<evidence type="ECO:0000313" key="3">
    <source>
        <dbReference type="Proteomes" id="UP001595816"/>
    </source>
</evidence>
<proteinExistence type="predicted"/>
<dbReference type="Pfam" id="PF00668">
    <property type="entry name" value="Condensation"/>
    <property type="match status" value="1"/>
</dbReference>
<dbReference type="PANTHER" id="PTHR45527:SF1">
    <property type="entry name" value="FATTY ACID SYNTHASE"/>
    <property type="match status" value="1"/>
</dbReference>
<dbReference type="Gene3D" id="3.30.559.30">
    <property type="entry name" value="Nonribosomal peptide synthetase, condensation domain"/>
    <property type="match status" value="1"/>
</dbReference>
<dbReference type="InterPro" id="IPR001242">
    <property type="entry name" value="Condensation_dom"/>
</dbReference>
<gene>
    <name evidence="2" type="ORF">ACFOZ4_17845</name>
</gene>
<comment type="caution">
    <text evidence="2">The sequence shown here is derived from an EMBL/GenBank/DDBJ whole genome shotgun (WGS) entry which is preliminary data.</text>
</comment>
<dbReference type="PANTHER" id="PTHR45527">
    <property type="entry name" value="NONRIBOSOMAL PEPTIDE SYNTHETASE"/>
    <property type="match status" value="1"/>
</dbReference>
<name>A0ABV8LNY9_9ACTN</name>
<reference evidence="3" key="1">
    <citation type="journal article" date="2019" name="Int. J. Syst. Evol. Microbiol.">
        <title>The Global Catalogue of Microorganisms (GCM) 10K type strain sequencing project: providing services to taxonomists for standard genome sequencing and annotation.</title>
        <authorList>
            <consortium name="The Broad Institute Genomics Platform"/>
            <consortium name="The Broad Institute Genome Sequencing Center for Infectious Disease"/>
            <person name="Wu L."/>
            <person name="Ma J."/>
        </authorList>
    </citation>
    <scope>NUCLEOTIDE SEQUENCE [LARGE SCALE GENOMIC DNA]</scope>
    <source>
        <strain evidence="3">CGMCC 4.7289</strain>
    </source>
</reference>
<evidence type="ECO:0000259" key="1">
    <source>
        <dbReference type="Pfam" id="PF00668"/>
    </source>
</evidence>
<dbReference type="EMBL" id="JBHSAY010000009">
    <property type="protein sequence ID" value="MFC4132475.1"/>
    <property type="molecule type" value="Genomic_DNA"/>
</dbReference>
<dbReference type="SUPFAM" id="SSF52777">
    <property type="entry name" value="CoA-dependent acyltransferases"/>
    <property type="match status" value="2"/>
</dbReference>
<sequence length="392" mass="42465">MIPLTYAQELLDLLERHDPGRTTGDRFVVEQSFRVTGTVEQETLRAALGDVVFRHEALRSVREPGGSRVEPPRPVTVDGYADPFPAGELPALRARLCDDRLDLAAHHSAADPWSLAVIARDLATAYHARLRGDRLSPKVMQYAEIAADDRSPQWQQRIAEVLPNWRARLAGLDAAERPECGPVAGRYAEVPFRLGDDLWQAVVGSARRARSTPFTVLLSAYAATLYPAGRTPEALLPVITPGRIPSEWDTVGFLLNVLTMRVSIPAADDPPELLRRVDVACRQAYADDIPLVPVLGEVPALLTALTGTRAAPAFRFVARPSMTPPPVQPQWTAAPVGPETSPSVVLGCPLLFTVHPGGTGIVTYDTGAYSADRIGDLVSAYLSRVPLFAGAR</sequence>
<organism evidence="2 3">
    <name type="scientific">Hamadaea flava</name>
    <dbReference type="NCBI Taxonomy" id="1742688"/>
    <lineage>
        <taxon>Bacteria</taxon>
        <taxon>Bacillati</taxon>
        <taxon>Actinomycetota</taxon>
        <taxon>Actinomycetes</taxon>
        <taxon>Micromonosporales</taxon>
        <taxon>Micromonosporaceae</taxon>
        <taxon>Hamadaea</taxon>
    </lineage>
</organism>
<feature type="domain" description="Condensation" evidence="1">
    <location>
        <begin position="99"/>
        <end position="291"/>
    </location>
</feature>
<keyword evidence="3" id="KW-1185">Reference proteome</keyword>
<protein>
    <submittedName>
        <fullName evidence="2">Condensation domain-containing protein</fullName>
    </submittedName>
</protein>
<dbReference type="InterPro" id="IPR023213">
    <property type="entry name" value="CAT-like_dom_sf"/>
</dbReference>